<comment type="caution">
    <text evidence="1">The sequence shown here is derived from an EMBL/GenBank/DDBJ whole genome shotgun (WGS) entry which is preliminary data.</text>
</comment>
<keyword evidence="2" id="KW-1185">Reference proteome</keyword>
<name>A0A9J5X9R8_SOLCO</name>
<reference evidence="1 2" key="1">
    <citation type="submission" date="2020-09" db="EMBL/GenBank/DDBJ databases">
        <title>De no assembly of potato wild relative species, Solanum commersonii.</title>
        <authorList>
            <person name="Cho K."/>
        </authorList>
    </citation>
    <scope>NUCLEOTIDE SEQUENCE [LARGE SCALE GENOMIC DNA]</scope>
    <source>
        <strain evidence="1">LZ3.2</strain>
        <tissue evidence="1">Leaf</tissue>
    </source>
</reference>
<evidence type="ECO:0000313" key="1">
    <source>
        <dbReference type="EMBL" id="KAG5584407.1"/>
    </source>
</evidence>
<accession>A0A9J5X9R8</accession>
<dbReference type="EMBL" id="JACXVP010000009">
    <property type="protein sequence ID" value="KAG5584407.1"/>
    <property type="molecule type" value="Genomic_DNA"/>
</dbReference>
<protein>
    <submittedName>
        <fullName evidence="1">Uncharacterized protein</fullName>
    </submittedName>
</protein>
<proteinExistence type="predicted"/>
<dbReference type="AlphaFoldDB" id="A0A9J5X9R8"/>
<evidence type="ECO:0000313" key="2">
    <source>
        <dbReference type="Proteomes" id="UP000824120"/>
    </source>
</evidence>
<gene>
    <name evidence="1" type="ORF">H5410_044841</name>
</gene>
<organism evidence="1 2">
    <name type="scientific">Solanum commersonii</name>
    <name type="common">Commerson's wild potato</name>
    <name type="synonym">Commerson's nightshade</name>
    <dbReference type="NCBI Taxonomy" id="4109"/>
    <lineage>
        <taxon>Eukaryota</taxon>
        <taxon>Viridiplantae</taxon>
        <taxon>Streptophyta</taxon>
        <taxon>Embryophyta</taxon>
        <taxon>Tracheophyta</taxon>
        <taxon>Spermatophyta</taxon>
        <taxon>Magnoliopsida</taxon>
        <taxon>eudicotyledons</taxon>
        <taxon>Gunneridae</taxon>
        <taxon>Pentapetalae</taxon>
        <taxon>asterids</taxon>
        <taxon>lamiids</taxon>
        <taxon>Solanales</taxon>
        <taxon>Solanaceae</taxon>
        <taxon>Solanoideae</taxon>
        <taxon>Solaneae</taxon>
        <taxon>Solanum</taxon>
    </lineage>
</organism>
<dbReference type="Proteomes" id="UP000824120">
    <property type="component" value="Chromosome 9"/>
</dbReference>
<feature type="non-terminal residue" evidence="1">
    <location>
        <position position="1"/>
    </location>
</feature>
<sequence>IKYIFAIILESENQENKKCSFKFENWWLKVERKKTLLHDLAELELAQDNRVLTEDEMVVRATNLVDLEMLAKNEESIWIMSSAHRRYNTVDRFVSRGVEIKEPGEVK</sequence>